<dbReference type="AlphaFoldDB" id="A0AAN5NC14"/>
<organism evidence="2 3">
    <name type="scientific">Clostridium perfringens</name>
    <dbReference type="NCBI Taxonomy" id="1502"/>
    <lineage>
        <taxon>Bacteria</taxon>
        <taxon>Bacillati</taxon>
        <taxon>Bacillota</taxon>
        <taxon>Clostridia</taxon>
        <taxon>Eubacteriales</taxon>
        <taxon>Clostridiaceae</taxon>
        <taxon>Clostridium</taxon>
    </lineage>
</organism>
<sequence length="130" mass="15574">MKTYNIFISHAWDYNSDYYRLVEKLKNEPYFYFKNYSVPEHDALKTKTDKELEEALYRQIAPVSAVLIIAGMYYNHRKWIQKEIEIAQFYNKPIIVIKPWGAERLPSELNNFVQVNWQINSIVNAIKTYS</sequence>
<protein>
    <submittedName>
        <fullName evidence="2">TIR domain-containing protein</fullName>
    </submittedName>
</protein>
<dbReference type="SUPFAM" id="SSF52206">
    <property type="entry name" value="Hypothetical protein MTH538"/>
    <property type="match status" value="1"/>
</dbReference>
<reference evidence="2" key="2">
    <citation type="submission" date="2020-07" db="EMBL/GenBank/DDBJ databases">
        <authorList>
            <consortium name="NCBI Pathogen Detection Project"/>
        </authorList>
    </citation>
    <scope>NUCLEOTIDE SEQUENCE</scope>
    <source>
        <strain evidence="2">C25</strain>
    </source>
</reference>
<evidence type="ECO:0000313" key="3">
    <source>
        <dbReference type="Proteomes" id="UP000855421"/>
    </source>
</evidence>
<evidence type="ECO:0000313" key="2">
    <source>
        <dbReference type="EMBL" id="HAT4299684.1"/>
    </source>
</evidence>
<dbReference type="Proteomes" id="UP000855421">
    <property type="component" value="Unassembled WGS sequence"/>
</dbReference>
<dbReference type="InterPro" id="IPR015032">
    <property type="entry name" value="ThsB__TIR-like_domain"/>
</dbReference>
<accession>A0AAN5NC14</accession>
<proteinExistence type="predicted"/>
<gene>
    <name evidence="2" type="ORF">I9063_003105</name>
</gene>
<dbReference type="Gene3D" id="3.40.50.9200">
    <property type="entry name" value="Hypothetical protein MTH538"/>
    <property type="match status" value="1"/>
</dbReference>
<dbReference type="EMBL" id="DACTBT010000036">
    <property type="protein sequence ID" value="HAT4299684.1"/>
    <property type="molecule type" value="Genomic_DNA"/>
</dbReference>
<reference evidence="2" key="1">
    <citation type="journal article" date="2018" name="Genome Biol.">
        <title>SKESA: strategic k-mer extension for scrupulous assemblies.</title>
        <authorList>
            <person name="Souvorov A."/>
            <person name="Agarwala R."/>
            <person name="Lipman D.J."/>
        </authorList>
    </citation>
    <scope>NUCLEOTIDE SEQUENCE</scope>
    <source>
        <strain evidence="2">C25</strain>
    </source>
</reference>
<name>A0AAN5NC14_CLOPF</name>
<comment type="caution">
    <text evidence="2">The sequence shown here is derived from an EMBL/GenBank/DDBJ whole genome shotgun (WGS) entry which is preliminary data.</text>
</comment>
<feature type="domain" description="Thoeris protein ThsB TIR-like" evidence="1">
    <location>
        <begin position="7"/>
        <end position="103"/>
    </location>
</feature>
<evidence type="ECO:0000259" key="1">
    <source>
        <dbReference type="Pfam" id="PF08937"/>
    </source>
</evidence>
<dbReference type="Pfam" id="PF08937">
    <property type="entry name" value="ThsB_TIR"/>
    <property type="match status" value="1"/>
</dbReference>
<dbReference type="RefSeq" id="WP_003449007.1">
    <property type="nucleotide sequence ID" value="NZ_CATNXG010000011.1"/>
</dbReference>
<dbReference type="InterPro" id="IPR036490">
    <property type="entry name" value="ThsB_TIR-like_sf"/>
</dbReference>